<dbReference type="AlphaFoldDB" id="A0A2T7UR37"/>
<evidence type="ECO:0000256" key="1">
    <source>
        <dbReference type="SAM" id="SignalP"/>
    </source>
</evidence>
<comment type="caution">
    <text evidence="2">The sequence shown here is derived from an EMBL/GenBank/DDBJ whole genome shotgun (WGS) entry which is preliminary data.</text>
</comment>
<dbReference type="OrthoDB" id="5973611at2"/>
<reference evidence="2 3" key="1">
    <citation type="journal article" date="2011" name="Syst. Appl. Microbiol.">
        <title>Defluviimonas denitrificans gen. nov., sp. nov., and Pararhodobacter aggregans gen. nov., sp. nov., non-phototrophic Rhodobacteraceae from the biofilter of a marine aquaculture.</title>
        <authorList>
            <person name="Foesel B.U."/>
            <person name="Drake H.L."/>
            <person name="Schramm A."/>
        </authorList>
    </citation>
    <scope>NUCLEOTIDE SEQUENCE [LARGE SCALE GENOMIC DNA]</scope>
    <source>
        <strain evidence="2 3">D1-19</strain>
    </source>
</reference>
<dbReference type="RefSeq" id="WP_107752111.1">
    <property type="nucleotide sequence ID" value="NZ_QBKF01000006.1"/>
</dbReference>
<proteinExistence type="predicted"/>
<protein>
    <recommendedName>
        <fullName evidence="4">Peptidase S1</fullName>
    </recommendedName>
</protein>
<evidence type="ECO:0008006" key="4">
    <source>
        <dbReference type="Google" id="ProtNLM"/>
    </source>
</evidence>
<gene>
    <name evidence="2" type="ORF">DDE23_12680</name>
</gene>
<feature type="signal peptide" evidence="1">
    <location>
        <begin position="1"/>
        <end position="30"/>
    </location>
</feature>
<sequence>MSIYTRFKQGFLIAAAGGAASVMLAGAAAAQQCPDWQLGGIQITTDADTAWTPQQYPLFAGGGLNLSNCNSVQGVGYVTPAPNFTVQYDARNMGRDLEFRVQTDCDTTLLVNDFSGQWHFSDDEDGTLQPRLRLANAASGQYDIWVGSYGPQACQATLIAETFPPGGSTGTTTPPQQPAQPTCPDWSLGGAEVRLTTGAGGDSRQVVAGGGVDLFDNQCGIQAHGYVAQAPDFSLYLDTQGQVTTLDIAVQGSCDTTLLVNDPNTSWVFNDDATDLQPAIQIGDAVEGRYDIWVGTFGQATCDASITFSASGPAVQQPQAPAGK</sequence>
<dbReference type="EMBL" id="QDDR01000006">
    <property type="protein sequence ID" value="PVE47099.1"/>
    <property type="molecule type" value="Genomic_DNA"/>
</dbReference>
<accession>A0A2T7UR37</accession>
<dbReference type="Proteomes" id="UP000244810">
    <property type="component" value="Unassembled WGS sequence"/>
</dbReference>
<evidence type="ECO:0000313" key="2">
    <source>
        <dbReference type="EMBL" id="PVE47099.1"/>
    </source>
</evidence>
<feature type="chain" id="PRO_5015482467" description="Peptidase S1" evidence="1">
    <location>
        <begin position="31"/>
        <end position="324"/>
    </location>
</feature>
<name>A0A2T7UR37_9RHOB</name>
<organism evidence="2 3">
    <name type="scientific">Pararhodobacter aggregans</name>
    <dbReference type="NCBI Taxonomy" id="404875"/>
    <lineage>
        <taxon>Bacteria</taxon>
        <taxon>Pseudomonadati</taxon>
        <taxon>Pseudomonadota</taxon>
        <taxon>Alphaproteobacteria</taxon>
        <taxon>Rhodobacterales</taxon>
        <taxon>Paracoccaceae</taxon>
        <taxon>Pararhodobacter</taxon>
    </lineage>
</organism>
<keyword evidence="3" id="KW-1185">Reference proteome</keyword>
<keyword evidence="1" id="KW-0732">Signal</keyword>
<evidence type="ECO:0000313" key="3">
    <source>
        <dbReference type="Proteomes" id="UP000244810"/>
    </source>
</evidence>